<evidence type="ECO:0000313" key="5">
    <source>
        <dbReference type="Proteomes" id="UP000054064"/>
    </source>
</evidence>
<reference evidence="4 5" key="1">
    <citation type="submission" date="2014-04" db="EMBL/GenBank/DDBJ databases">
        <title>Genome evolution of avian class.</title>
        <authorList>
            <person name="Zhang G."/>
            <person name="Li C."/>
        </authorList>
    </citation>
    <scope>NUCLEOTIDE SEQUENCE [LARGE SCALE GENOMIC DNA]</scope>
    <source>
        <strain evidence="4">BGI_N320</strain>
    </source>
</reference>
<sequence>CKEFFRPFKKSLRKLPFPQHLSTEKKLKYAKESVTILGDRINLFLLRYCRAWEVKCWQKMLWKFVSLFSEMDANQLKKLYKYIKNNQMNKFL</sequence>
<dbReference type="AlphaFoldDB" id="A0A091GQS0"/>
<keyword evidence="5" id="KW-1185">Reference proteome</keyword>
<evidence type="ECO:0000313" key="4">
    <source>
        <dbReference type="EMBL" id="KFO85941.1"/>
    </source>
</evidence>
<dbReference type="Pfam" id="PF13907">
    <property type="entry name" value="CHD1-like_C"/>
    <property type="match status" value="1"/>
</dbReference>
<feature type="non-terminal residue" evidence="4">
    <location>
        <position position="92"/>
    </location>
</feature>
<evidence type="ECO:0000259" key="3">
    <source>
        <dbReference type="SMART" id="SM01176"/>
    </source>
</evidence>
<feature type="domain" description="Chromodomain-helicase-DNA-binding protein 1-like C-terminal" evidence="3">
    <location>
        <begin position="1"/>
        <end position="83"/>
    </location>
</feature>
<proteinExistence type="predicted"/>
<gene>
    <name evidence="4" type="ORF">N320_05837</name>
</gene>
<keyword evidence="2" id="KW-0539">Nucleus</keyword>
<comment type="subcellular location">
    <subcellularLocation>
        <location evidence="1">Nucleus</location>
    </subcellularLocation>
</comment>
<dbReference type="InterPro" id="IPR039880">
    <property type="entry name" value="CHCT1-like"/>
</dbReference>
<dbReference type="EMBL" id="KL509380">
    <property type="protein sequence ID" value="KFO85941.1"/>
    <property type="molecule type" value="Genomic_DNA"/>
</dbReference>
<dbReference type="PANTHER" id="PTHR21765:SF1">
    <property type="entry name" value="CHD1 HELICAL C-TERMINAL DOMAIN CONTAINING PROTEIN 1"/>
    <property type="match status" value="1"/>
</dbReference>
<dbReference type="GO" id="GO:0005634">
    <property type="term" value="C:nucleus"/>
    <property type="evidence" value="ECO:0007669"/>
    <property type="project" value="UniProtKB-SubCell"/>
</dbReference>
<protein>
    <submittedName>
        <fullName evidence="4">Uncharacterized protein C17orf64</fullName>
    </submittedName>
</protein>
<dbReference type="SMART" id="SM01176">
    <property type="entry name" value="DUF4208"/>
    <property type="match status" value="1"/>
</dbReference>
<evidence type="ECO:0000256" key="2">
    <source>
        <dbReference type="ARBA" id="ARBA00023242"/>
    </source>
</evidence>
<name>A0A091GQS0_BUCRH</name>
<feature type="non-terminal residue" evidence="4">
    <location>
        <position position="1"/>
    </location>
</feature>
<dbReference type="PANTHER" id="PTHR21765">
    <property type="entry name" value="SIMILAR TO CHROMODOMAIN-HELICASE-DNA-BINDING PROTEIN 1 (CHD-1)"/>
    <property type="match status" value="1"/>
</dbReference>
<accession>A0A091GQS0</accession>
<organism evidence="4 5">
    <name type="scientific">Buceros rhinoceros silvestris</name>
    <dbReference type="NCBI Taxonomy" id="175836"/>
    <lineage>
        <taxon>Eukaryota</taxon>
        <taxon>Metazoa</taxon>
        <taxon>Chordata</taxon>
        <taxon>Craniata</taxon>
        <taxon>Vertebrata</taxon>
        <taxon>Euteleostomi</taxon>
        <taxon>Archelosauria</taxon>
        <taxon>Archosauria</taxon>
        <taxon>Dinosauria</taxon>
        <taxon>Saurischia</taxon>
        <taxon>Theropoda</taxon>
        <taxon>Coelurosauria</taxon>
        <taxon>Aves</taxon>
        <taxon>Neognathae</taxon>
        <taxon>Neoaves</taxon>
        <taxon>Telluraves</taxon>
        <taxon>Coraciimorphae</taxon>
        <taxon>Bucerotiformes</taxon>
        <taxon>Bucerotidae</taxon>
        <taxon>Buceros</taxon>
    </lineage>
</organism>
<dbReference type="InterPro" id="IPR025260">
    <property type="entry name" value="CHD1-like_C"/>
</dbReference>
<evidence type="ECO:0000256" key="1">
    <source>
        <dbReference type="ARBA" id="ARBA00004123"/>
    </source>
</evidence>
<dbReference type="Proteomes" id="UP000054064">
    <property type="component" value="Unassembled WGS sequence"/>
</dbReference>